<dbReference type="Pfam" id="PF02912">
    <property type="entry name" value="Phe_tRNA-synt_N"/>
    <property type="match status" value="1"/>
</dbReference>
<dbReference type="InterPro" id="IPR010978">
    <property type="entry name" value="tRNA-bd_arm"/>
</dbReference>
<dbReference type="Gene3D" id="3.30.930.10">
    <property type="entry name" value="Bira Bifunctional Protein, Domain 2"/>
    <property type="match status" value="1"/>
</dbReference>
<comment type="catalytic activity">
    <reaction evidence="12 13">
        <text>tRNA(Phe) + L-phenylalanine + ATP = L-phenylalanyl-tRNA(Phe) + AMP + diphosphate + H(+)</text>
        <dbReference type="Rhea" id="RHEA:19413"/>
        <dbReference type="Rhea" id="RHEA-COMP:9668"/>
        <dbReference type="Rhea" id="RHEA-COMP:9699"/>
        <dbReference type="ChEBI" id="CHEBI:15378"/>
        <dbReference type="ChEBI" id="CHEBI:30616"/>
        <dbReference type="ChEBI" id="CHEBI:33019"/>
        <dbReference type="ChEBI" id="CHEBI:58095"/>
        <dbReference type="ChEBI" id="CHEBI:78442"/>
        <dbReference type="ChEBI" id="CHEBI:78531"/>
        <dbReference type="ChEBI" id="CHEBI:456215"/>
        <dbReference type="EC" id="6.1.1.20"/>
    </reaction>
</comment>
<dbReference type="InterPro" id="IPR004188">
    <property type="entry name" value="Phe-tRNA_ligase_II_N"/>
</dbReference>
<evidence type="ECO:0000256" key="13">
    <source>
        <dbReference type="HAMAP-Rule" id="MF_00281"/>
    </source>
</evidence>
<dbReference type="AlphaFoldDB" id="A0A2K9P3H3"/>
<evidence type="ECO:0000256" key="10">
    <source>
        <dbReference type="ARBA" id="ARBA00022917"/>
    </source>
</evidence>
<dbReference type="RefSeq" id="WP_102365946.1">
    <property type="nucleotide sequence ID" value="NZ_CP020991.1"/>
</dbReference>
<dbReference type="InterPro" id="IPR002319">
    <property type="entry name" value="Phenylalanyl-tRNA_Synthase"/>
</dbReference>
<evidence type="ECO:0000313" key="15">
    <source>
        <dbReference type="EMBL" id="AUO19770.1"/>
    </source>
</evidence>
<dbReference type="SUPFAM" id="SSF55681">
    <property type="entry name" value="Class II aaRS and biotin synthetases"/>
    <property type="match status" value="1"/>
</dbReference>
<dbReference type="PANTHER" id="PTHR11538:SF41">
    <property type="entry name" value="PHENYLALANINE--TRNA LIGASE, MITOCHONDRIAL"/>
    <property type="match status" value="1"/>
</dbReference>
<evidence type="ECO:0000256" key="2">
    <source>
        <dbReference type="ARBA" id="ARBA00010207"/>
    </source>
</evidence>
<dbReference type="GeneID" id="98063004"/>
<dbReference type="FunFam" id="3.30.930.10:FF:000003">
    <property type="entry name" value="Phenylalanine--tRNA ligase alpha subunit"/>
    <property type="match status" value="1"/>
</dbReference>
<dbReference type="GO" id="GO:0016740">
    <property type="term" value="F:transferase activity"/>
    <property type="evidence" value="ECO:0007669"/>
    <property type="project" value="UniProtKB-ARBA"/>
</dbReference>
<dbReference type="InterPro" id="IPR022911">
    <property type="entry name" value="Phe_tRNA_ligase_alpha1_bac"/>
</dbReference>
<keyword evidence="16" id="KW-1185">Reference proteome</keyword>
<dbReference type="GO" id="GO:0004826">
    <property type="term" value="F:phenylalanine-tRNA ligase activity"/>
    <property type="evidence" value="ECO:0007669"/>
    <property type="project" value="UniProtKB-UniRule"/>
</dbReference>
<keyword evidence="8 13" id="KW-0067">ATP-binding</keyword>
<dbReference type="Proteomes" id="UP000235589">
    <property type="component" value="Chromosome"/>
</dbReference>
<comment type="similarity">
    <text evidence="2 13">Belongs to the class-II aminoacyl-tRNA synthetase family. Phe-tRNA synthetase alpha subunit type 1 subfamily.</text>
</comment>
<dbReference type="HAMAP" id="MF_00281">
    <property type="entry name" value="Phe_tRNA_synth_alpha1"/>
    <property type="match status" value="1"/>
</dbReference>
<evidence type="ECO:0000256" key="7">
    <source>
        <dbReference type="ARBA" id="ARBA00022741"/>
    </source>
</evidence>
<keyword evidence="5 13" id="KW-0436">Ligase</keyword>
<dbReference type="KEGG" id="mpec:B9O19_01614"/>
<evidence type="ECO:0000256" key="11">
    <source>
        <dbReference type="ARBA" id="ARBA00023146"/>
    </source>
</evidence>
<keyword evidence="9 13" id="KW-0460">Magnesium</keyword>
<dbReference type="GO" id="GO:0005524">
    <property type="term" value="F:ATP binding"/>
    <property type="evidence" value="ECO:0007669"/>
    <property type="project" value="UniProtKB-UniRule"/>
</dbReference>
<gene>
    <name evidence="13" type="primary">pheS</name>
    <name evidence="15" type="ORF">B9O19_01614</name>
</gene>
<keyword evidence="6 13" id="KW-0479">Metal-binding</keyword>
<feature type="binding site" evidence="13">
    <location>
        <position position="254"/>
    </location>
    <ligand>
        <name>Mg(2+)</name>
        <dbReference type="ChEBI" id="CHEBI:18420"/>
        <note>shared with beta subunit</note>
    </ligand>
</feature>
<evidence type="ECO:0000256" key="9">
    <source>
        <dbReference type="ARBA" id="ARBA00022842"/>
    </source>
</evidence>
<evidence type="ECO:0000256" key="8">
    <source>
        <dbReference type="ARBA" id="ARBA00022840"/>
    </source>
</evidence>
<feature type="domain" description="Aminoacyl-transfer RNA synthetases class-II family profile" evidence="14">
    <location>
        <begin position="111"/>
        <end position="317"/>
    </location>
</feature>
<dbReference type="GO" id="GO:0000049">
    <property type="term" value="F:tRNA binding"/>
    <property type="evidence" value="ECO:0007669"/>
    <property type="project" value="InterPro"/>
</dbReference>
<evidence type="ECO:0000256" key="4">
    <source>
        <dbReference type="ARBA" id="ARBA00022490"/>
    </source>
</evidence>
<dbReference type="PANTHER" id="PTHR11538">
    <property type="entry name" value="PHENYLALANYL-TRNA SYNTHETASE"/>
    <property type="match status" value="1"/>
</dbReference>
<reference evidence="15 16" key="1">
    <citation type="submission" date="2017-04" db="EMBL/GenBank/DDBJ databases">
        <title>Monoglobus pectinilyticus 14 draft genome.</title>
        <authorList>
            <person name="Kim C."/>
            <person name="Rosendale D.I."/>
            <person name="Kelly W.J."/>
            <person name="Tannock G.W."/>
            <person name="Patchett M.L."/>
            <person name="Jordens J.Z."/>
        </authorList>
    </citation>
    <scope>NUCLEOTIDE SEQUENCE [LARGE SCALE GENOMIC DNA]</scope>
    <source>
        <strain evidence="15 16">14</strain>
    </source>
</reference>
<keyword evidence="7 13" id="KW-0547">Nucleotide-binding</keyword>
<dbReference type="InterPro" id="IPR006195">
    <property type="entry name" value="aa-tRNA-synth_II"/>
</dbReference>
<dbReference type="SUPFAM" id="SSF46589">
    <property type="entry name" value="tRNA-binding arm"/>
    <property type="match status" value="1"/>
</dbReference>
<dbReference type="CDD" id="cd00496">
    <property type="entry name" value="PheRS_alpha_core"/>
    <property type="match status" value="1"/>
</dbReference>
<evidence type="ECO:0000256" key="5">
    <source>
        <dbReference type="ARBA" id="ARBA00022598"/>
    </source>
</evidence>
<dbReference type="EC" id="6.1.1.20" evidence="13"/>
<protein>
    <recommendedName>
        <fullName evidence="13">Phenylalanine--tRNA ligase alpha subunit</fullName>
        <ecNumber evidence="13">6.1.1.20</ecNumber>
    </recommendedName>
    <alternativeName>
        <fullName evidence="13">Phenylalanyl-tRNA synthetase alpha subunit</fullName>
        <shortName evidence="13">PheRS</shortName>
    </alternativeName>
</protein>
<organism evidence="15 16">
    <name type="scientific">Monoglobus pectinilyticus</name>
    <dbReference type="NCBI Taxonomy" id="1981510"/>
    <lineage>
        <taxon>Bacteria</taxon>
        <taxon>Bacillati</taxon>
        <taxon>Bacillota</taxon>
        <taxon>Clostridia</taxon>
        <taxon>Monoglobales</taxon>
        <taxon>Monoglobaceae</taxon>
        <taxon>Monoglobus</taxon>
    </lineage>
</organism>
<dbReference type="OrthoDB" id="9800719at2"/>
<evidence type="ECO:0000259" key="14">
    <source>
        <dbReference type="PROSITE" id="PS50862"/>
    </source>
</evidence>
<evidence type="ECO:0000256" key="3">
    <source>
        <dbReference type="ARBA" id="ARBA00011209"/>
    </source>
</evidence>
<evidence type="ECO:0000313" key="16">
    <source>
        <dbReference type="Proteomes" id="UP000235589"/>
    </source>
</evidence>
<keyword evidence="10 13" id="KW-0648">Protein biosynthesis</keyword>
<comment type="subunit">
    <text evidence="3 13">Tetramer of two alpha and two beta subunits.</text>
</comment>
<dbReference type="GO" id="GO:0140096">
    <property type="term" value="F:catalytic activity, acting on a protein"/>
    <property type="evidence" value="ECO:0007669"/>
    <property type="project" value="UniProtKB-ARBA"/>
</dbReference>
<proteinExistence type="inferred from homology"/>
<dbReference type="InterPro" id="IPR004529">
    <property type="entry name" value="Phe-tRNA-synth_IIc_asu"/>
</dbReference>
<evidence type="ECO:0000256" key="6">
    <source>
        <dbReference type="ARBA" id="ARBA00022723"/>
    </source>
</evidence>
<dbReference type="PROSITE" id="PS50862">
    <property type="entry name" value="AA_TRNA_LIGASE_II"/>
    <property type="match status" value="1"/>
</dbReference>
<dbReference type="GO" id="GO:0005737">
    <property type="term" value="C:cytoplasm"/>
    <property type="evidence" value="ECO:0007669"/>
    <property type="project" value="UniProtKB-SubCell"/>
</dbReference>
<dbReference type="NCBIfam" id="TIGR00468">
    <property type="entry name" value="pheS"/>
    <property type="match status" value="1"/>
</dbReference>
<comment type="cofactor">
    <cofactor evidence="13">
        <name>Mg(2+)</name>
        <dbReference type="ChEBI" id="CHEBI:18420"/>
    </cofactor>
    <text evidence="13">Binds 2 magnesium ions per tetramer.</text>
</comment>
<sequence length="339" mass="38028">MKEQLSAIKTSAESALEKALDLTELENLRVKYLGKKGELTSLMKGMGKLTPEERPVIGQLANEVRGFIEGILEEKSKALIKLAKDKKLASETIDVCLPGNRPEHGKKHPITTVLNDLKDIFIGMGFTIAEGPEVELDYYNFEALNLPPDHPARDTQDTFYINEDTLLRTQTSSVQVRVMEKQQPPIRIVSPGRVYRSDAVDATHSPVFHQVEGLVVDEGITMADLKGTLEVFIKRLYGEDTKVRFRPHHFPFTEPSAEVDISCFSCKGEGCRICKGEGWIEILGCGMVHPKVLANCNIDPEKYSGFAFGIGLERVAMFRYGIDDLRLFYENDLGFLKQF</sequence>
<evidence type="ECO:0000256" key="1">
    <source>
        <dbReference type="ARBA" id="ARBA00004496"/>
    </source>
</evidence>
<dbReference type="EMBL" id="CP020991">
    <property type="protein sequence ID" value="AUO19770.1"/>
    <property type="molecule type" value="Genomic_DNA"/>
</dbReference>
<accession>A0A2K9P3H3</accession>
<dbReference type="Pfam" id="PF01409">
    <property type="entry name" value="tRNA-synt_2d"/>
    <property type="match status" value="1"/>
</dbReference>
<keyword evidence="4 13" id="KW-0963">Cytoplasm</keyword>
<keyword evidence="11 13" id="KW-0030">Aminoacyl-tRNA synthetase</keyword>
<evidence type="ECO:0000256" key="12">
    <source>
        <dbReference type="ARBA" id="ARBA00049255"/>
    </source>
</evidence>
<dbReference type="GO" id="GO:0006432">
    <property type="term" value="P:phenylalanyl-tRNA aminoacylation"/>
    <property type="evidence" value="ECO:0007669"/>
    <property type="project" value="UniProtKB-UniRule"/>
</dbReference>
<comment type="subcellular location">
    <subcellularLocation>
        <location evidence="1 13">Cytoplasm</location>
    </subcellularLocation>
</comment>
<dbReference type="GO" id="GO:0000287">
    <property type="term" value="F:magnesium ion binding"/>
    <property type="evidence" value="ECO:0007669"/>
    <property type="project" value="UniProtKB-UniRule"/>
</dbReference>
<name>A0A2K9P3H3_9FIRM</name>
<dbReference type="InterPro" id="IPR045864">
    <property type="entry name" value="aa-tRNA-synth_II/BPL/LPL"/>
</dbReference>